<accession>A0ABX1EYH0</accession>
<comment type="caution">
    <text evidence="2">The sequence shown here is derived from an EMBL/GenBank/DDBJ whole genome shotgun (WGS) entry which is preliminary data.</text>
</comment>
<evidence type="ECO:0000313" key="3">
    <source>
        <dbReference type="Proteomes" id="UP000765160"/>
    </source>
</evidence>
<gene>
    <name evidence="2" type="ORF">HB662_10175</name>
</gene>
<keyword evidence="3" id="KW-1185">Reference proteome</keyword>
<name>A0ABX1EYH0_9PROT</name>
<feature type="compositionally biased region" description="Basic residues" evidence="1">
    <location>
        <begin position="110"/>
        <end position="120"/>
    </location>
</feature>
<organism evidence="2 3">
    <name type="scientific">Falsiroseomonas frigidaquae</name>
    <dbReference type="NCBI Taxonomy" id="487318"/>
    <lineage>
        <taxon>Bacteria</taxon>
        <taxon>Pseudomonadati</taxon>
        <taxon>Pseudomonadota</taxon>
        <taxon>Alphaproteobacteria</taxon>
        <taxon>Acetobacterales</taxon>
        <taxon>Roseomonadaceae</taxon>
        <taxon>Falsiroseomonas</taxon>
    </lineage>
</organism>
<feature type="region of interest" description="Disordered" evidence="1">
    <location>
        <begin position="100"/>
        <end position="120"/>
    </location>
</feature>
<dbReference type="EMBL" id="JAAVTX010000003">
    <property type="protein sequence ID" value="NKE45146.1"/>
    <property type="molecule type" value="Genomic_DNA"/>
</dbReference>
<proteinExistence type="predicted"/>
<dbReference type="RefSeq" id="WP_168049626.1">
    <property type="nucleotide sequence ID" value="NZ_JAATJR010000003.1"/>
</dbReference>
<protein>
    <submittedName>
        <fullName evidence="2">Uncharacterized protein</fullName>
    </submittedName>
</protein>
<dbReference type="Proteomes" id="UP000765160">
    <property type="component" value="Unassembled WGS sequence"/>
</dbReference>
<sequence>MVEEIPEASASGQLAREAVSRVAAAHHPMEEMQGSLPIEMQTLSGACIAVSPDDWDRLTVECRGNRGLQSITISSPRDARALAAVLNAFADAMDSRAALEEARPEAHAQMRQKRSRRRAS</sequence>
<evidence type="ECO:0000313" key="2">
    <source>
        <dbReference type="EMBL" id="NKE45146.1"/>
    </source>
</evidence>
<evidence type="ECO:0000256" key="1">
    <source>
        <dbReference type="SAM" id="MobiDB-lite"/>
    </source>
</evidence>
<reference evidence="2 3" key="1">
    <citation type="submission" date="2020-03" db="EMBL/GenBank/DDBJ databases">
        <title>Roseomonas selenitidurans sp. nov. isolated from soil.</title>
        <authorList>
            <person name="Liu H."/>
        </authorList>
    </citation>
    <scope>NUCLEOTIDE SEQUENCE [LARGE SCALE GENOMIC DNA]</scope>
    <source>
        <strain evidence="2 3">JCM 15073</strain>
    </source>
</reference>